<keyword evidence="5 6" id="KW-0472">Membrane</keyword>
<evidence type="ECO:0000259" key="7">
    <source>
        <dbReference type="PROSITE" id="PS50885"/>
    </source>
</evidence>
<comment type="subcellular location">
    <subcellularLocation>
        <location evidence="1">Cell membrane</location>
        <topology evidence="1">Multi-pass membrane protein</topology>
    </subcellularLocation>
</comment>
<evidence type="ECO:0000259" key="8">
    <source>
        <dbReference type="PROSITE" id="PS50887"/>
    </source>
</evidence>
<proteinExistence type="predicted"/>
<dbReference type="InterPro" id="IPR033479">
    <property type="entry name" value="dCache_1"/>
</dbReference>
<comment type="caution">
    <text evidence="9">The sequence shown here is derived from an EMBL/GenBank/DDBJ whole genome shotgun (WGS) entry which is preliminary data.</text>
</comment>
<keyword evidence="10" id="KW-1185">Reference proteome</keyword>
<dbReference type="SMART" id="SM00304">
    <property type="entry name" value="HAMP"/>
    <property type="match status" value="1"/>
</dbReference>
<dbReference type="Proteomes" id="UP001462502">
    <property type="component" value="Unassembled WGS sequence"/>
</dbReference>
<dbReference type="Pfam" id="PF00672">
    <property type="entry name" value="HAMP"/>
    <property type="match status" value="1"/>
</dbReference>
<dbReference type="RefSeq" id="WP_347949725.1">
    <property type="nucleotide sequence ID" value="NZ_CP158160.1"/>
</dbReference>
<feature type="domain" description="GGDEF" evidence="8">
    <location>
        <begin position="409"/>
        <end position="543"/>
    </location>
</feature>
<dbReference type="InterPro" id="IPR029787">
    <property type="entry name" value="Nucleotide_cyclase"/>
</dbReference>
<dbReference type="Gene3D" id="3.30.450.20">
    <property type="entry name" value="PAS domain"/>
    <property type="match status" value="1"/>
</dbReference>
<dbReference type="Pfam" id="PF02743">
    <property type="entry name" value="dCache_1"/>
    <property type="match status" value="1"/>
</dbReference>
<feature type="domain" description="HAMP" evidence="7">
    <location>
        <begin position="320"/>
        <end position="373"/>
    </location>
</feature>
<dbReference type="PANTHER" id="PTHR46663:SF3">
    <property type="entry name" value="SLL0267 PROTEIN"/>
    <property type="match status" value="1"/>
</dbReference>
<gene>
    <name evidence="9" type="ORF">ABI908_06060</name>
</gene>
<evidence type="ECO:0000256" key="1">
    <source>
        <dbReference type="ARBA" id="ARBA00004651"/>
    </source>
</evidence>
<keyword evidence="9" id="KW-0808">Transferase</keyword>
<evidence type="ECO:0000256" key="5">
    <source>
        <dbReference type="ARBA" id="ARBA00023136"/>
    </source>
</evidence>
<dbReference type="SUPFAM" id="SSF158472">
    <property type="entry name" value="HAMP domain-like"/>
    <property type="match status" value="1"/>
</dbReference>
<evidence type="ECO:0000313" key="10">
    <source>
        <dbReference type="Proteomes" id="UP001462502"/>
    </source>
</evidence>
<dbReference type="PROSITE" id="PS50887">
    <property type="entry name" value="GGDEF"/>
    <property type="match status" value="1"/>
</dbReference>
<feature type="transmembrane region" description="Helical" evidence="6">
    <location>
        <begin position="304"/>
        <end position="323"/>
    </location>
</feature>
<dbReference type="SUPFAM" id="SSF55073">
    <property type="entry name" value="Nucleotide cyclase"/>
    <property type="match status" value="1"/>
</dbReference>
<dbReference type="EC" id="2.7.7.65" evidence="9"/>
<dbReference type="PROSITE" id="PS50885">
    <property type="entry name" value="HAMP"/>
    <property type="match status" value="1"/>
</dbReference>
<evidence type="ECO:0000256" key="3">
    <source>
        <dbReference type="ARBA" id="ARBA00022692"/>
    </source>
</evidence>
<dbReference type="InterPro" id="IPR000160">
    <property type="entry name" value="GGDEF_dom"/>
</dbReference>
<dbReference type="InterPro" id="IPR052163">
    <property type="entry name" value="DGC-Regulatory_Protein"/>
</dbReference>
<keyword evidence="9" id="KW-0548">Nucleotidyltransferase</keyword>
<keyword evidence="2" id="KW-1003">Cell membrane</keyword>
<dbReference type="InterPro" id="IPR043128">
    <property type="entry name" value="Rev_trsase/Diguanyl_cyclase"/>
</dbReference>
<dbReference type="CDD" id="cd12914">
    <property type="entry name" value="PDC1_DGC_like"/>
    <property type="match status" value="1"/>
</dbReference>
<dbReference type="CDD" id="cd18774">
    <property type="entry name" value="PDC2_HK_sensor"/>
    <property type="match status" value="1"/>
</dbReference>
<dbReference type="PANTHER" id="PTHR46663">
    <property type="entry name" value="DIGUANYLATE CYCLASE DGCT-RELATED"/>
    <property type="match status" value="1"/>
</dbReference>
<sequence>MRRSLFQLALSPGKLRNSIILRLLALAFAIMLFGVLSRYYMLGNFLREDLGRVTSEQQLALAGYVAHDIDDKIHQREALLSRLAAALPPELLDQPDALRAWLRERYQYQPLFSIGLFVVRPDGRAIADYPAVPHRMGMDYSDRDYIQQSLRGRFYIGRALIGRASGVPALPMSAPIRAGGDVQAVLVGVTAIAAPGFLDLLLQSRIGDHRNSFQLVSPRDRQIIAASQSELTLQPVPAPGQDALHDRAMAGFRGAAIGEDGQGGEEVRAIVPVPSTGWFVVARLPGREAFATVSRVKRFTLRHALLAFAVFSLLASGGLYIVLRPLSLAARHADRMTRGETPLEPMPVHSQDEVGYLIAAFNRLLRKLEEKQAELARIAHHDALTGLPNRLLLSDRLHVALAQCQRRGTRLALLFMDLDSFKLINDTLGHKAGDKVLWQAAQRLTAIVRQTDTLARIGGDEFVLLIGDLDDSAEEVARTVAQKCLEAFNAPFPISGHDCQLGVSIGIAIGDGLSSADNLLQAADQAMYQVKKSGCSGSAIICL</sequence>
<keyword evidence="4 6" id="KW-1133">Transmembrane helix</keyword>
<name>A0ABV0IQV3_9NEIS</name>
<evidence type="ECO:0000256" key="6">
    <source>
        <dbReference type="SAM" id="Phobius"/>
    </source>
</evidence>
<dbReference type="SMART" id="SM00267">
    <property type="entry name" value="GGDEF"/>
    <property type="match status" value="1"/>
</dbReference>
<feature type="transmembrane region" description="Helical" evidence="6">
    <location>
        <begin position="20"/>
        <end position="41"/>
    </location>
</feature>
<dbReference type="InterPro" id="IPR003660">
    <property type="entry name" value="HAMP_dom"/>
</dbReference>
<dbReference type="Gene3D" id="3.30.70.270">
    <property type="match status" value="1"/>
</dbReference>
<dbReference type="Gene3D" id="6.10.340.10">
    <property type="match status" value="1"/>
</dbReference>
<dbReference type="NCBIfam" id="TIGR00254">
    <property type="entry name" value="GGDEF"/>
    <property type="match status" value="1"/>
</dbReference>
<dbReference type="GO" id="GO:0052621">
    <property type="term" value="F:diguanylate cyclase activity"/>
    <property type="evidence" value="ECO:0007669"/>
    <property type="project" value="UniProtKB-EC"/>
</dbReference>
<reference evidence="9 10" key="1">
    <citation type="submission" date="2024-05" db="EMBL/GenBank/DDBJ databases">
        <authorList>
            <person name="De Oliveira J.P."/>
            <person name="Noriler S.A."/>
            <person name="De Oliveira A.G."/>
            <person name="Sipoli D.S."/>
        </authorList>
    </citation>
    <scope>NUCLEOTIDE SEQUENCE [LARGE SCALE GENOMIC DNA]</scope>
    <source>
        <strain evidence="9 10">LABIM192</strain>
    </source>
</reference>
<accession>A0ABV0IQV3</accession>
<protein>
    <submittedName>
        <fullName evidence="9">Diguanylate cyclase</fullName>
        <ecNumber evidence="9">2.7.7.65</ecNumber>
    </submittedName>
</protein>
<evidence type="ECO:0000256" key="2">
    <source>
        <dbReference type="ARBA" id="ARBA00022475"/>
    </source>
</evidence>
<dbReference type="EMBL" id="JBDXMI010000001">
    <property type="protein sequence ID" value="MEO9383683.1"/>
    <property type="molecule type" value="Genomic_DNA"/>
</dbReference>
<keyword evidence="3 6" id="KW-0812">Transmembrane</keyword>
<dbReference type="Pfam" id="PF00990">
    <property type="entry name" value="GGDEF"/>
    <property type="match status" value="1"/>
</dbReference>
<dbReference type="CDD" id="cd01949">
    <property type="entry name" value="GGDEF"/>
    <property type="match status" value="1"/>
</dbReference>
<dbReference type="CDD" id="cd06225">
    <property type="entry name" value="HAMP"/>
    <property type="match status" value="1"/>
</dbReference>
<evidence type="ECO:0000256" key="4">
    <source>
        <dbReference type="ARBA" id="ARBA00022989"/>
    </source>
</evidence>
<organism evidence="9 10">
    <name type="scientific">Chromobacterium phragmitis</name>
    <dbReference type="NCBI Taxonomy" id="2202141"/>
    <lineage>
        <taxon>Bacteria</taxon>
        <taxon>Pseudomonadati</taxon>
        <taxon>Pseudomonadota</taxon>
        <taxon>Betaproteobacteria</taxon>
        <taxon>Neisseriales</taxon>
        <taxon>Chromobacteriaceae</taxon>
        <taxon>Chromobacterium</taxon>
    </lineage>
</organism>
<evidence type="ECO:0000313" key="9">
    <source>
        <dbReference type="EMBL" id="MEO9383683.1"/>
    </source>
</evidence>